<reference evidence="1" key="1">
    <citation type="submission" date="2019-10" db="EMBL/GenBank/DDBJ databases">
        <title>Conservation and host-specific expression of non-tandemly repeated heterogenous ribosome RNA gene in arbuscular mycorrhizal fungi.</title>
        <authorList>
            <person name="Maeda T."/>
            <person name="Kobayashi Y."/>
            <person name="Nakagawa T."/>
            <person name="Ezawa T."/>
            <person name="Yamaguchi K."/>
            <person name="Bino T."/>
            <person name="Nishimoto Y."/>
            <person name="Shigenobu S."/>
            <person name="Kawaguchi M."/>
        </authorList>
    </citation>
    <scope>NUCLEOTIDE SEQUENCE</scope>
    <source>
        <strain evidence="1">HR1</strain>
    </source>
</reference>
<dbReference type="Proteomes" id="UP000615446">
    <property type="component" value="Unassembled WGS sequence"/>
</dbReference>
<organism evidence="1 2">
    <name type="scientific">Rhizophagus clarus</name>
    <dbReference type="NCBI Taxonomy" id="94130"/>
    <lineage>
        <taxon>Eukaryota</taxon>
        <taxon>Fungi</taxon>
        <taxon>Fungi incertae sedis</taxon>
        <taxon>Mucoromycota</taxon>
        <taxon>Glomeromycotina</taxon>
        <taxon>Glomeromycetes</taxon>
        <taxon>Glomerales</taxon>
        <taxon>Glomeraceae</taxon>
        <taxon>Rhizophagus</taxon>
    </lineage>
</organism>
<evidence type="ECO:0000313" key="1">
    <source>
        <dbReference type="EMBL" id="GES95821.1"/>
    </source>
</evidence>
<evidence type="ECO:0000313" key="2">
    <source>
        <dbReference type="Proteomes" id="UP000615446"/>
    </source>
</evidence>
<protein>
    <submittedName>
        <fullName evidence="1">Uncharacterized protein</fullName>
    </submittedName>
</protein>
<proteinExistence type="predicted"/>
<sequence>MHPKLSFTLDHKIRFGIKEMPNFNNKASAIIVPPAVPKIFRVLGSLFNNFVEETPITPVTYQEYILSPDMEKAIPPIK</sequence>
<gene>
    <name evidence="1" type="ORF">RCL2_002248500</name>
</gene>
<dbReference type="EMBL" id="BLAL01000244">
    <property type="protein sequence ID" value="GES95821.1"/>
    <property type="molecule type" value="Genomic_DNA"/>
</dbReference>
<comment type="caution">
    <text evidence="1">The sequence shown here is derived from an EMBL/GenBank/DDBJ whole genome shotgun (WGS) entry which is preliminary data.</text>
</comment>
<accession>A0A8H3M1C3</accession>
<name>A0A8H3M1C3_9GLOM</name>
<dbReference type="AlphaFoldDB" id="A0A8H3M1C3"/>